<dbReference type="Proteomes" id="UP000297475">
    <property type="component" value="Unassembled WGS sequence"/>
</dbReference>
<evidence type="ECO:0000256" key="2">
    <source>
        <dbReference type="ARBA" id="ARBA00022448"/>
    </source>
</evidence>
<keyword evidence="3" id="KW-1003">Cell membrane</keyword>
<dbReference type="GO" id="GO:0005886">
    <property type="term" value="C:plasma membrane"/>
    <property type="evidence" value="ECO:0007669"/>
    <property type="project" value="UniProtKB-SubCell"/>
</dbReference>
<keyword evidence="2 7" id="KW-0813">Transport</keyword>
<dbReference type="EMBL" id="SRMF01000003">
    <property type="protein sequence ID" value="TGG93480.1"/>
    <property type="molecule type" value="Genomic_DNA"/>
</dbReference>
<feature type="domain" description="ABC transmembrane type-1" evidence="8">
    <location>
        <begin position="77"/>
        <end position="266"/>
    </location>
</feature>
<gene>
    <name evidence="9" type="ORF">E4656_10560</name>
</gene>
<accession>A0A4Z0WG64</accession>
<dbReference type="PANTHER" id="PTHR43744">
    <property type="entry name" value="ABC TRANSPORTER PERMEASE PROTEIN MG189-RELATED-RELATED"/>
    <property type="match status" value="1"/>
</dbReference>
<keyword evidence="4 7" id="KW-0812">Transmembrane</keyword>
<comment type="subcellular location">
    <subcellularLocation>
        <location evidence="1 7">Cell membrane</location>
        <topology evidence="1 7">Multi-pass membrane protein</topology>
    </subcellularLocation>
</comment>
<evidence type="ECO:0000256" key="4">
    <source>
        <dbReference type="ARBA" id="ARBA00022692"/>
    </source>
</evidence>
<dbReference type="Gene3D" id="1.10.3720.10">
    <property type="entry name" value="MetI-like"/>
    <property type="match status" value="1"/>
</dbReference>
<dbReference type="InterPro" id="IPR035906">
    <property type="entry name" value="MetI-like_sf"/>
</dbReference>
<proteinExistence type="inferred from homology"/>
<evidence type="ECO:0000259" key="8">
    <source>
        <dbReference type="PROSITE" id="PS50928"/>
    </source>
</evidence>
<dbReference type="InterPro" id="IPR000515">
    <property type="entry name" value="MetI-like"/>
</dbReference>
<feature type="transmembrane region" description="Helical" evidence="7">
    <location>
        <begin position="145"/>
        <end position="166"/>
    </location>
</feature>
<dbReference type="AlphaFoldDB" id="A0A4Z0WG64"/>
<dbReference type="CDD" id="cd06261">
    <property type="entry name" value="TM_PBP2"/>
    <property type="match status" value="1"/>
</dbReference>
<evidence type="ECO:0000256" key="6">
    <source>
        <dbReference type="ARBA" id="ARBA00023136"/>
    </source>
</evidence>
<reference evidence="9 10" key="1">
    <citation type="submission" date="2019-04" db="EMBL/GenBank/DDBJ databases">
        <title>Natronospirillum operosus gen. nov., sp. nov., a haloalkaliphilic satellite isolated from decaying biomass of laboratory culture of cyanobacterium Geitlerinema sp. and proposal of Natronospirillaceae fam. nov. and Saccharospirillaceae fam. nov.</title>
        <authorList>
            <person name="Kevbrin V."/>
            <person name="Boltyanskaya Y."/>
            <person name="Koziaeva V."/>
            <person name="Grouzdev D.S."/>
            <person name="Park M."/>
            <person name="Cho J."/>
        </authorList>
    </citation>
    <scope>NUCLEOTIDE SEQUENCE [LARGE SCALE GENOMIC DNA]</scope>
    <source>
        <strain evidence="9 10">G-116</strain>
    </source>
</reference>
<dbReference type="RefSeq" id="WP_135483189.1">
    <property type="nucleotide sequence ID" value="NZ_SRMF01000003.1"/>
</dbReference>
<evidence type="ECO:0000256" key="5">
    <source>
        <dbReference type="ARBA" id="ARBA00022989"/>
    </source>
</evidence>
<organism evidence="9 10">
    <name type="scientific">Natronospirillum operosum</name>
    <dbReference type="NCBI Taxonomy" id="2759953"/>
    <lineage>
        <taxon>Bacteria</taxon>
        <taxon>Pseudomonadati</taxon>
        <taxon>Pseudomonadota</taxon>
        <taxon>Gammaproteobacteria</taxon>
        <taxon>Oceanospirillales</taxon>
        <taxon>Natronospirillaceae</taxon>
        <taxon>Natronospirillum</taxon>
    </lineage>
</organism>
<evidence type="ECO:0000256" key="7">
    <source>
        <dbReference type="RuleBase" id="RU363032"/>
    </source>
</evidence>
<feature type="transmembrane region" description="Helical" evidence="7">
    <location>
        <begin position="12"/>
        <end position="35"/>
    </location>
</feature>
<evidence type="ECO:0000313" key="9">
    <source>
        <dbReference type="EMBL" id="TGG93480.1"/>
    </source>
</evidence>
<comment type="caution">
    <text evidence="9">The sequence shown here is derived from an EMBL/GenBank/DDBJ whole genome shotgun (WGS) entry which is preliminary data.</text>
</comment>
<evidence type="ECO:0000256" key="1">
    <source>
        <dbReference type="ARBA" id="ARBA00004651"/>
    </source>
</evidence>
<name>A0A4Z0WG64_9GAMM</name>
<dbReference type="Pfam" id="PF00528">
    <property type="entry name" value="BPD_transp_1"/>
    <property type="match status" value="1"/>
</dbReference>
<keyword evidence="10" id="KW-1185">Reference proteome</keyword>
<protein>
    <submittedName>
        <fullName evidence="9">Carbohydrate ABC transporter permease</fullName>
    </submittedName>
</protein>
<keyword evidence="6 7" id="KW-0472">Membrane</keyword>
<evidence type="ECO:0000256" key="3">
    <source>
        <dbReference type="ARBA" id="ARBA00022475"/>
    </source>
</evidence>
<keyword evidence="5 7" id="KW-1133">Transmembrane helix</keyword>
<evidence type="ECO:0000313" key="10">
    <source>
        <dbReference type="Proteomes" id="UP000297475"/>
    </source>
</evidence>
<feature type="transmembrane region" description="Helical" evidence="7">
    <location>
        <begin position="247"/>
        <end position="266"/>
    </location>
</feature>
<feature type="transmembrane region" description="Helical" evidence="7">
    <location>
        <begin position="112"/>
        <end position="133"/>
    </location>
</feature>
<feature type="transmembrane region" description="Helical" evidence="7">
    <location>
        <begin position="76"/>
        <end position="100"/>
    </location>
</feature>
<dbReference type="GO" id="GO:0055085">
    <property type="term" value="P:transmembrane transport"/>
    <property type="evidence" value="ECO:0007669"/>
    <property type="project" value="InterPro"/>
</dbReference>
<dbReference type="PANTHER" id="PTHR43744:SF2">
    <property type="entry name" value="ARABINOOLIGOSACCHARIDES TRANSPORT SYSTEM PERMEASE PROTEIN ARAQ"/>
    <property type="match status" value="1"/>
</dbReference>
<comment type="similarity">
    <text evidence="7">Belongs to the binding-protein-dependent transport system permease family.</text>
</comment>
<feature type="transmembrane region" description="Helical" evidence="7">
    <location>
        <begin position="187"/>
        <end position="210"/>
    </location>
</feature>
<dbReference type="SUPFAM" id="SSF161098">
    <property type="entry name" value="MetI-like"/>
    <property type="match status" value="1"/>
</dbReference>
<sequence length="281" mass="31471">MVHGRQDKLISAGLLAILIGFAFLSLFPVLSLLVASLSPASDLMRYGLAPELFFSSFDLENYRVIFGPEGSRYWTWYLNSIIVSSMLIALSLFFSSMVGYALAMYEFPGKRFIFIMVLLVLMIPFEIMMLPLFQLVITLGLIDTYFGTILPLIVAPVAVFFFRQYSLGLPKEVMEAARVDGCTEYGIFFRIMVPLMLPSFAAMAIFQGLISWNNFLWPLLVLRSNDMLTLPIGLATLLTPYGTNYQLLFAGAMLSIVPIVILFLVFQRYFIAGLMSGSVKG</sequence>
<dbReference type="OrthoDB" id="187395at2"/>
<dbReference type="PROSITE" id="PS50928">
    <property type="entry name" value="ABC_TM1"/>
    <property type="match status" value="1"/>
</dbReference>